<gene>
    <name evidence="2" type="ORF">BS78_K294700</name>
</gene>
<keyword evidence="3" id="KW-1185">Reference proteome</keyword>
<protein>
    <submittedName>
        <fullName evidence="2">Uncharacterized protein</fullName>
    </submittedName>
</protein>
<evidence type="ECO:0000256" key="1">
    <source>
        <dbReference type="SAM" id="Phobius"/>
    </source>
</evidence>
<organism evidence="2 3">
    <name type="scientific">Paspalum vaginatum</name>
    <name type="common">seashore paspalum</name>
    <dbReference type="NCBI Taxonomy" id="158149"/>
    <lineage>
        <taxon>Eukaryota</taxon>
        <taxon>Viridiplantae</taxon>
        <taxon>Streptophyta</taxon>
        <taxon>Embryophyta</taxon>
        <taxon>Tracheophyta</taxon>
        <taxon>Spermatophyta</taxon>
        <taxon>Magnoliopsida</taxon>
        <taxon>Liliopsida</taxon>
        <taxon>Poales</taxon>
        <taxon>Poaceae</taxon>
        <taxon>PACMAD clade</taxon>
        <taxon>Panicoideae</taxon>
        <taxon>Andropogonodae</taxon>
        <taxon>Paspaleae</taxon>
        <taxon>Paspalinae</taxon>
        <taxon>Paspalum</taxon>
    </lineage>
</organism>
<accession>A0A9W7X9Z2</accession>
<dbReference type="OrthoDB" id="10440666at2759"/>
<sequence>MAKDMLDLLEKAMGAPGAQVQEIARGGGQDLLTPDLAKSGKEVKMELTNCSLPSWERNIEVEAGGVVVVAAKMSPGLKNWRLPYWLVAGSVIFAMTNHIQAAPKYEQLVTPGLVMTTMLMLGVFLCANCMIFRAM</sequence>
<evidence type="ECO:0000313" key="3">
    <source>
        <dbReference type="Proteomes" id="UP001164776"/>
    </source>
</evidence>
<comment type="caution">
    <text evidence="2">The sequence shown here is derived from an EMBL/GenBank/DDBJ whole genome shotgun (WGS) entry which is preliminary data.</text>
</comment>
<reference evidence="2 3" key="1">
    <citation type="submission" date="2022-10" db="EMBL/GenBank/DDBJ databases">
        <title>WGS assembly of Paspalum vaginatum 540-79.</title>
        <authorList>
            <person name="Sun G."/>
            <person name="Wase N."/>
            <person name="Shu S."/>
            <person name="Jenkins J."/>
            <person name="Zhou B."/>
            <person name="Torres-Rodriguez J."/>
            <person name="Chen C."/>
            <person name="Sandor L."/>
            <person name="Plott C."/>
            <person name="Yoshinga Y."/>
            <person name="Daum C."/>
            <person name="Qi P."/>
            <person name="Barry K."/>
            <person name="Lipzen A."/>
            <person name="Berry L."/>
            <person name="Pedersen C."/>
            <person name="Gottilla T."/>
            <person name="Foltz A."/>
            <person name="Yu H."/>
            <person name="O'Malley R."/>
            <person name="Zhang C."/>
            <person name="Devos K."/>
            <person name="Sigmon B."/>
            <person name="Yu B."/>
            <person name="Obata T."/>
            <person name="Schmutz J."/>
            <person name="Schnable J."/>
        </authorList>
    </citation>
    <scope>NUCLEOTIDE SEQUENCE [LARGE SCALE GENOMIC DNA]</scope>
    <source>
        <strain evidence="3">cv. 540-79</strain>
    </source>
</reference>
<feature type="transmembrane region" description="Helical" evidence="1">
    <location>
        <begin position="113"/>
        <end position="132"/>
    </location>
</feature>
<feature type="transmembrane region" description="Helical" evidence="1">
    <location>
        <begin position="82"/>
        <end position="101"/>
    </location>
</feature>
<keyword evidence="1" id="KW-1133">Transmembrane helix</keyword>
<keyword evidence="1" id="KW-0472">Membrane</keyword>
<dbReference type="Proteomes" id="UP001164776">
    <property type="component" value="Unassembled WGS sequence"/>
</dbReference>
<dbReference type="AlphaFoldDB" id="A0A9W7X9Z2"/>
<keyword evidence="1" id="KW-0812">Transmembrane</keyword>
<dbReference type="EMBL" id="MU629820">
    <property type="protein sequence ID" value="KAJ1255064.1"/>
    <property type="molecule type" value="Genomic_DNA"/>
</dbReference>
<proteinExistence type="predicted"/>
<evidence type="ECO:0000313" key="2">
    <source>
        <dbReference type="EMBL" id="KAJ1255064.1"/>
    </source>
</evidence>
<name>A0A9W7X9Z2_9POAL</name>